<dbReference type="InterPro" id="IPR013176">
    <property type="entry name" value="Ccz1"/>
</dbReference>
<feature type="region of interest" description="Disordered" evidence="1">
    <location>
        <begin position="25"/>
        <end position="47"/>
    </location>
</feature>
<sequence length="906" mass="99455">MPPPGPSPRSTTPASLSHFAIFNPYLKPSEIHKNPNEEERDRDDEDDQREAAQILFYTAREGGGVSRNTMLRQVGLAKGLMAFGDMVAKEDAKFWSIRSHKQRLIIYTPEPDFYIYICILLANVGENNDPAPAAQGLSDQLLVSGLTRGYEDFRLLHGTLSSQTPLTPSTSSTVDRFFTRFAFEYEASHVSESPSMRKWLGGFPLVHVSLDETVNTFMKEWGEEYPMMIIGKDGPLHTSSEITDLPLLRHLTHLVQLSLPPPPPLPVSSKVSKAEQTSSLGFGLLSLGAGKKKAPNDLEKGRKASWPSLGWVPDLRRVSSPSLPSFSALYNTSLPQPPAALPPVSEAGKGADVGKDKNNWDFGLGAIGDAVGNVGNVFGLPALPGKGTKPASGTKSEATQEISEAASEGTEHDVSATIVPSLPSESSETPEPIPEVPDTIVPQVVKELDEAEREEDPQGQVEAGDVSLPELAEAVQADEEMEWDDRSVWITVPSAKEGSEHAEEAGGGLEERRLYWIIRDTILIAIILPTNLEKPYPFPPSVLTLKLVASISSLMRPPPEKGIKSEKGKEKEGAWVYQRGDQMQEEGEIPKDLEKTFVNFRGTFARSPDINELMGKTASSRFVVAKRNQESEMYLACAPADGSLTDAEQSKYPLFGKSRSTSSCPTFPPPSPKRLNVSVNFALQCCSSPLDIKAIVLGRVFFDVTSRFDCGLSIQVGCGLVESNFTAAKGGPGEVRVCDVVHYRITQRVLASTMLALLERLPRPRSDREAQDLLYQVRGLMKGVWADIDQAFNNPSSMRAFETIFLPFHDDRAGFKLALNSLRQDILPDGWEPVLRMGAGMLKVQMIVHSCNGERRKTYQRLAGKMICGHLTDKRSPLSELERGRVEEQLRVNIDCTPSLESPCYG</sequence>
<proteinExistence type="predicted"/>
<reference evidence="2 3" key="1">
    <citation type="submission" date="2017-05" db="EMBL/GenBank/DDBJ databases">
        <title>The Genome Sequence of Tsuchiyaea wingfieldii DSM 27421.</title>
        <authorList>
            <person name="Cuomo C."/>
            <person name="Passer A."/>
            <person name="Billmyre B."/>
            <person name="Heitman J."/>
        </authorList>
    </citation>
    <scope>NUCLEOTIDE SEQUENCE [LARGE SCALE GENOMIC DNA]</scope>
    <source>
        <strain evidence="2 3">DSM 27421</strain>
    </source>
</reference>
<keyword evidence="3" id="KW-1185">Reference proteome</keyword>
<evidence type="ECO:0000313" key="3">
    <source>
        <dbReference type="Proteomes" id="UP000322245"/>
    </source>
</evidence>
<accession>A0A5D3ANY3</accession>
<evidence type="ECO:0000313" key="2">
    <source>
        <dbReference type="EMBL" id="TYJ52398.1"/>
    </source>
</evidence>
<protein>
    <submittedName>
        <fullName evidence="2">Uncharacterized protein</fullName>
    </submittedName>
</protein>
<feature type="compositionally biased region" description="Polar residues" evidence="1">
    <location>
        <begin position="391"/>
        <end position="402"/>
    </location>
</feature>
<feature type="compositionally biased region" description="Basic and acidic residues" evidence="1">
    <location>
        <begin position="29"/>
        <end position="39"/>
    </location>
</feature>
<dbReference type="Proteomes" id="UP000322245">
    <property type="component" value="Unassembled WGS sequence"/>
</dbReference>
<organism evidence="2 3">
    <name type="scientific">Cryptococcus floricola</name>
    <dbReference type="NCBI Taxonomy" id="2591691"/>
    <lineage>
        <taxon>Eukaryota</taxon>
        <taxon>Fungi</taxon>
        <taxon>Dikarya</taxon>
        <taxon>Basidiomycota</taxon>
        <taxon>Agaricomycotina</taxon>
        <taxon>Tremellomycetes</taxon>
        <taxon>Tremellales</taxon>
        <taxon>Cryptococcaceae</taxon>
        <taxon>Cryptococcus</taxon>
    </lineage>
</organism>
<evidence type="ECO:0000256" key="1">
    <source>
        <dbReference type="SAM" id="MobiDB-lite"/>
    </source>
</evidence>
<gene>
    <name evidence="2" type="ORF">B9479_007016</name>
</gene>
<dbReference type="GO" id="GO:0016192">
    <property type="term" value="P:vesicle-mediated transport"/>
    <property type="evidence" value="ECO:0007669"/>
    <property type="project" value="InterPro"/>
</dbReference>
<feature type="region of interest" description="Disordered" evidence="1">
    <location>
        <begin position="385"/>
        <end position="415"/>
    </location>
</feature>
<comment type="caution">
    <text evidence="2">The sequence shown here is derived from an EMBL/GenBank/DDBJ whole genome shotgun (WGS) entry which is preliminary data.</text>
</comment>
<dbReference type="GO" id="GO:0035658">
    <property type="term" value="C:Mon1-Ccz1 complex"/>
    <property type="evidence" value="ECO:0007669"/>
    <property type="project" value="InterPro"/>
</dbReference>
<name>A0A5D3ANY3_9TREE</name>
<dbReference type="AlphaFoldDB" id="A0A5D3ANY3"/>
<dbReference type="PANTHER" id="PTHR13056">
    <property type="entry name" value="VACUOLAR FUSION PROTEIN CCZ1 HOMOLOG-RELATED"/>
    <property type="match status" value="1"/>
</dbReference>
<dbReference type="PANTHER" id="PTHR13056:SF0">
    <property type="entry name" value="VACUOLAR FUSION PROTEIN CCZ1 HOMOLOG-RELATED"/>
    <property type="match status" value="1"/>
</dbReference>
<dbReference type="EMBL" id="NIDF01000137">
    <property type="protein sequence ID" value="TYJ52398.1"/>
    <property type="molecule type" value="Genomic_DNA"/>
</dbReference>